<name>A0A9D0ZJ75_9FIRM</name>
<dbReference type="EMBL" id="DVFZ01000005">
    <property type="protein sequence ID" value="HIQ81525.1"/>
    <property type="molecule type" value="Genomic_DNA"/>
</dbReference>
<dbReference type="PANTHER" id="PTHR43584">
    <property type="entry name" value="NUCLEOTIDYL TRANSFERASE"/>
    <property type="match status" value="1"/>
</dbReference>
<gene>
    <name evidence="4" type="ORF">IAA52_00300</name>
</gene>
<organism evidence="4 5">
    <name type="scientific">Candidatus Pullichristensenella stercorigallinarum</name>
    <dbReference type="NCBI Taxonomy" id="2840909"/>
    <lineage>
        <taxon>Bacteria</taxon>
        <taxon>Bacillati</taxon>
        <taxon>Bacillota</taxon>
        <taxon>Clostridia</taxon>
        <taxon>Candidatus Pullichristensenella</taxon>
    </lineage>
</organism>
<dbReference type="SUPFAM" id="SSF51161">
    <property type="entry name" value="Trimeric LpxA-like enzymes"/>
    <property type="match status" value="1"/>
</dbReference>
<evidence type="ECO:0000313" key="5">
    <source>
        <dbReference type="Proteomes" id="UP000824260"/>
    </source>
</evidence>
<dbReference type="Pfam" id="PF25087">
    <property type="entry name" value="GMPPB_C"/>
    <property type="match status" value="1"/>
</dbReference>
<evidence type="ECO:0000256" key="2">
    <source>
        <dbReference type="ARBA" id="ARBA00023315"/>
    </source>
</evidence>
<proteinExistence type="predicted"/>
<dbReference type="InterPro" id="IPR011004">
    <property type="entry name" value="Trimer_LpxA-like_sf"/>
</dbReference>
<reference evidence="4" key="1">
    <citation type="submission" date="2020-10" db="EMBL/GenBank/DDBJ databases">
        <authorList>
            <person name="Gilroy R."/>
        </authorList>
    </citation>
    <scope>NUCLEOTIDE SEQUENCE</scope>
    <source>
        <strain evidence="4">ChiSjej6B24-2974</strain>
    </source>
</reference>
<feature type="domain" description="Mannose-1-phosphate guanyltransferase C-terminal" evidence="3">
    <location>
        <begin position="72"/>
        <end position="180"/>
    </location>
</feature>
<keyword evidence="1" id="KW-0808">Transferase</keyword>
<dbReference type="PANTHER" id="PTHR43584:SF8">
    <property type="entry name" value="N-ACETYLMURAMATE ALPHA-1-PHOSPHATE URIDYLYLTRANSFERASE"/>
    <property type="match status" value="1"/>
</dbReference>
<dbReference type="Proteomes" id="UP000824260">
    <property type="component" value="Unassembled WGS sequence"/>
</dbReference>
<protein>
    <submittedName>
        <fullName evidence="4">UDP-N-acetylglucosamine pyrophosphorylase</fullName>
    </submittedName>
</protein>
<evidence type="ECO:0000256" key="1">
    <source>
        <dbReference type="ARBA" id="ARBA00022679"/>
    </source>
</evidence>
<evidence type="ECO:0000259" key="3">
    <source>
        <dbReference type="Pfam" id="PF25087"/>
    </source>
</evidence>
<dbReference type="GO" id="GO:0016746">
    <property type="term" value="F:acyltransferase activity"/>
    <property type="evidence" value="ECO:0007669"/>
    <property type="project" value="UniProtKB-KW"/>
</dbReference>
<dbReference type="AlphaFoldDB" id="A0A9D0ZJ75"/>
<comment type="caution">
    <text evidence="4">The sequence shown here is derived from an EMBL/GenBank/DDBJ whole genome shotgun (WGS) entry which is preliminary data.</text>
</comment>
<reference evidence="4" key="2">
    <citation type="journal article" date="2021" name="PeerJ">
        <title>Extensive microbial diversity within the chicken gut microbiome revealed by metagenomics and culture.</title>
        <authorList>
            <person name="Gilroy R."/>
            <person name="Ravi A."/>
            <person name="Getino M."/>
            <person name="Pursley I."/>
            <person name="Horton D.L."/>
            <person name="Alikhan N.F."/>
            <person name="Baker D."/>
            <person name="Gharbi K."/>
            <person name="Hall N."/>
            <person name="Watson M."/>
            <person name="Adriaenssens E.M."/>
            <person name="Foster-Nyarko E."/>
            <person name="Jarju S."/>
            <person name="Secka A."/>
            <person name="Antonio M."/>
            <person name="Oren A."/>
            <person name="Chaudhuri R.R."/>
            <person name="La Ragione R."/>
            <person name="Hildebrand F."/>
            <person name="Pallen M.J."/>
        </authorList>
    </citation>
    <scope>NUCLEOTIDE SEQUENCE</scope>
    <source>
        <strain evidence="4">ChiSjej6B24-2974</strain>
    </source>
</reference>
<dbReference type="GO" id="GO:0016779">
    <property type="term" value="F:nucleotidyltransferase activity"/>
    <property type="evidence" value="ECO:0007669"/>
    <property type="project" value="UniProtKB-ARBA"/>
</dbReference>
<evidence type="ECO:0000313" key="4">
    <source>
        <dbReference type="EMBL" id="HIQ81525.1"/>
    </source>
</evidence>
<sequence>MRELLRAERLFDMNRSIAAAIFEGKGYPWEVLPEIGEFVVRLGQSLSEDEYERAGKDIWIARDAAVAPTVSITGPVIIDHEAELRHCAFIRGKAVIGKNCVVGNSVEIKNAILFDNAQVPHFNYVGDSVLGYRAHMGAGAVTSNVKSDKSLVTVRTDDRIIATNLRKFGAMLGDYVEIGCNSVLCPGAVIGRGTTVYPTSCVRGFVPEHSVYKRADRIVPKWDETKKDGK</sequence>
<dbReference type="Gene3D" id="2.160.10.10">
    <property type="entry name" value="Hexapeptide repeat proteins"/>
    <property type="match status" value="1"/>
</dbReference>
<keyword evidence="2" id="KW-0012">Acyltransferase</keyword>
<dbReference type="InterPro" id="IPR050065">
    <property type="entry name" value="GlmU-like"/>
</dbReference>
<accession>A0A9D0ZJ75</accession>
<dbReference type="InterPro" id="IPR056729">
    <property type="entry name" value="GMPPB_C"/>
</dbReference>